<dbReference type="AlphaFoldDB" id="A0AAD5X4H4"/>
<feature type="region of interest" description="Disordered" evidence="2">
    <location>
        <begin position="33"/>
        <end position="91"/>
    </location>
</feature>
<evidence type="ECO:0000256" key="1">
    <source>
        <dbReference type="RuleBase" id="RU000383"/>
    </source>
</evidence>
<evidence type="ECO:0000256" key="2">
    <source>
        <dbReference type="SAM" id="MobiDB-lite"/>
    </source>
</evidence>
<dbReference type="InterPro" id="IPR013763">
    <property type="entry name" value="Cyclin-like_dom"/>
</dbReference>
<feature type="domain" description="Cyclin-like" evidence="3">
    <location>
        <begin position="293"/>
        <end position="376"/>
    </location>
</feature>
<gene>
    <name evidence="4" type="ORF">HK097_001046</name>
</gene>
<sequence length="519" mass="58499">MRNDDYTFASSDSENHAPILSLSLAKLPEPAGIFENQDALPTPATPFSDGADSSRDSYFTDALEGDSACTSFSSSTNRTITDDDATSDVSQEDPLWCDEEFLSDDEPPPLEILPTAFDDEYDTENVRPIHTPRVQTPITGMSPNVRHPPREFGPIPPTPGLQDTPFRFCLSPSFGFSPKLQDLRSSSRPHSPVRAESRPISPRFEGESALSSPAPARLFDFQARALEIKPGTAMRPILQEHLGLLKEVADIGIVFEQWECDDERETFIMKHRRGDWLLMHPRLNQQYRWILINWMNDVANEHRLQRRTFHIAVNYLDIYMSKSSDIQQDTFQLLGAAMLFIAAKMELLDWDVAIPNANDYLLRYFQQAALYQKVLEIQAGLEADPRATQRIMRRQFHGQDFADAAQRLDDAVTDYASVKFRNSVLAASVFHLTYGRSEETFTELITSYSITQLRDCIAWVQELMMAEGVSDASSDAQPTSELDTLDGGEAPDVIDHQPKASKTLVDMMQVWDQCDKGMG</sequence>
<protein>
    <recommendedName>
        <fullName evidence="3">Cyclin-like domain-containing protein</fullName>
    </recommendedName>
</protein>
<feature type="region of interest" description="Disordered" evidence="2">
    <location>
        <begin position="181"/>
        <end position="210"/>
    </location>
</feature>
<feature type="compositionally biased region" description="Polar residues" evidence="2">
    <location>
        <begin position="68"/>
        <end position="79"/>
    </location>
</feature>
<dbReference type="EMBL" id="JADGJD010000120">
    <property type="protein sequence ID" value="KAJ3054703.1"/>
    <property type="molecule type" value="Genomic_DNA"/>
</dbReference>
<organism evidence="4 5">
    <name type="scientific">Rhizophlyctis rosea</name>
    <dbReference type="NCBI Taxonomy" id="64517"/>
    <lineage>
        <taxon>Eukaryota</taxon>
        <taxon>Fungi</taxon>
        <taxon>Fungi incertae sedis</taxon>
        <taxon>Chytridiomycota</taxon>
        <taxon>Chytridiomycota incertae sedis</taxon>
        <taxon>Chytridiomycetes</taxon>
        <taxon>Rhizophlyctidales</taxon>
        <taxon>Rhizophlyctidaceae</taxon>
        <taxon>Rhizophlyctis</taxon>
    </lineage>
</organism>
<dbReference type="InterPro" id="IPR036915">
    <property type="entry name" value="Cyclin-like_sf"/>
</dbReference>
<dbReference type="Pfam" id="PF00134">
    <property type="entry name" value="Cyclin_N"/>
    <property type="match status" value="1"/>
</dbReference>
<comment type="caution">
    <text evidence="4">The sequence shown here is derived from an EMBL/GenBank/DDBJ whole genome shotgun (WGS) entry which is preliminary data.</text>
</comment>
<evidence type="ECO:0000313" key="4">
    <source>
        <dbReference type="EMBL" id="KAJ3054703.1"/>
    </source>
</evidence>
<keyword evidence="1" id="KW-0195">Cyclin</keyword>
<feature type="compositionally biased region" description="Polar residues" evidence="2">
    <location>
        <begin position="471"/>
        <end position="482"/>
    </location>
</feature>
<keyword evidence="5" id="KW-1185">Reference proteome</keyword>
<dbReference type="Proteomes" id="UP001212841">
    <property type="component" value="Unassembled WGS sequence"/>
</dbReference>
<feature type="region of interest" description="Disordered" evidence="2">
    <location>
        <begin position="470"/>
        <end position="497"/>
    </location>
</feature>
<evidence type="ECO:0000259" key="3">
    <source>
        <dbReference type="SMART" id="SM00385"/>
    </source>
</evidence>
<proteinExistence type="inferred from homology"/>
<dbReference type="InterPro" id="IPR039361">
    <property type="entry name" value="Cyclin"/>
</dbReference>
<dbReference type="SUPFAM" id="SSF47954">
    <property type="entry name" value="Cyclin-like"/>
    <property type="match status" value="2"/>
</dbReference>
<comment type="similarity">
    <text evidence="1">Belongs to the cyclin family.</text>
</comment>
<dbReference type="Gene3D" id="1.10.472.10">
    <property type="entry name" value="Cyclin-like"/>
    <property type="match status" value="3"/>
</dbReference>
<dbReference type="SMART" id="SM00385">
    <property type="entry name" value="CYCLIN"/>
    <property type="match status" value="1"/>
</dbReference>
<dbReference type="InterPro" id="IPR006671">
    <property type="entry name" value="Cyclin_N"/>
</dbReference>
<reference evidence="4" key="1">
    <citation type="submission" date="2020-05" db="EMBL/GenBank/DDBJ databases">
        <title>Phylogenomic resolution of chytrid fungi.</title>
        <authorList>
            <person name="Stajich J.E."/>
            <person name="Amses K."/>
            <person name="Simmons R."/>
            <person name="Seto K."/>
            <person name="Myers J."/>
            <person name="Bonds A."/>
            <person name="Quandt C.A."/>
            <person name="Barry K."/>
            <person name="Liu P."/>
            <person name="Grigoriev I."/>
            <person name="Longcore J.E."/>
            <person name="James T.Y."/>
        </authorList>
    </citation>
    <scope>NUCLEOTIDE SEQUENCE</scope>
    <source>
        <strain evidence="4">JEL0318</strain>
    </source>
</reference>
<evidence type="ECO:0000313" key="5">
    <source>
        <dbReference type="Proteomes" id="UP001212841"/>
    </source>
</evidence>
<accession>A0AAD5X4H4</accession>
<dbReference type="PANTHER" id="PTHR10177">
    <property type="entry name" value="CYCLINS"/>
    <property type="match status" value="1"/>
</dbReference>
<name>A0AAD5X4H4_9FUNG</name>